<proteinExistence type="predicted"/>
<protein>
    <submittedName>
        <fullName evidence="1">Uncharacterized protein</fullName>
    </submittedName>
</protein>
<evidence type="ECO:0000313" key="1">
    <source>
        <dbReference type="EMBL" id="PON88623.1"/>
    </source>
</evidence>
<dbReference type="Proteomes" id="UP000237000">
    <property type="component" value="Unassembled WGS sequence"/>
</dbReference>
<keyword evidence="2" id="KW-1185">Reference proteome</keyword>
<comment type="caution">
    <text evidence="1">The sequence shown here is derived from an EMBL/GenBank/DDBJ whole genome shotgun (WGS) entry which is preliminary data.</text>
</comment>
<dbReference type="InParanoid" id="A0A2P5ESW6"/>
<dbReference type="OrthoDB" id="10305390at2759"/>
<dbReference type="EMBL" id="JXTC01000103">
    <property type="protein sequence ID" value="PON88623.1"/>
    <property type="molecule type" value="Genomic_DNA"/>
</dbReference>
<name>A0A2P5ESW6_TREOI</name>
<reference evidence="2" key="1">
    <citation type="submission" date="2016-06" db="EMBL/GenBank/DDBJ databases">
        <title>Parallel loss of symbiosis genes in relatives of nitrogen-fixing non-legume Parasponia.</title>
        <authorList>
            <person name="Van Velzen R."/>
            <person name="Holmer R."/>
            <person name="Bu F."/>
            <person name="Rutten L."/>
            <person name="Van Zeijl A."/>
            <person name="Liu W."/>
            <person name="Santuari L."/>
            <person name="Cao Q."/>
            <person name="Sharma T."/>
            <person name="Shen D."/>
            <person name="Roswanjaya Y."/>
            <person name="Wardhani T."/>
            <person name="Kalhor M.S."/>
            <person name="Jansen J."/>
            <person name="Van den Hoogen J."/>
            <person name="Gungor B."/>
            <person name="Hartog M."/>
            <person name="Hontelez J."/>
            <person name="Verver J."/>
            <person name="Yang W.-C."/>
            <person name="Schijlen E."/>
            <person name="Repin R."/>
            <person name="Schilthuizen M."/>
            <person name="Schranz E."/>
            <person name="Heidstra R."/>
            <person name="Miyata K."/>
            <person name="Fedorova E."/>
            <person name="Kohlen W."/>
            <person name="Bisseling T."/>
            <person name="Smit S."/>
            <person name="Geurts R."/>
        </authorList>
    </citation>
    <scope>NUCLEOTIDE SEQUENCE [LARGE SCALE GENOMIC DNA]</scope>
    <source>
        <strain evidence="2">cv. RG33-2</strain>
    </source>
</reference>
<organism evidence="1 2">
    <name type="scientific">Trema orientale</name>
    <name type="common">Charcoal tree</name>
    <name type="synonym">Celtis orientalis</name>
    <dbReference type="NCBI Taxonomy" id="63057"/>
    <lineage>
        <taxon>Eukaryota</taxon>
        <taxon>Viridiplantae</taxon>
        <taxon>Streptophyta</taxon>
        <taxon>Embryophyta</taxon>
        <taxon>Tracheophyta</taxon>
        <taxon>Spermatophyta</taxon>
        <taxon>Magnoliopsida</taxon>
        <taxon>eudicotyledons</taxon>
        <taxon>Gunneridae</taxon>
        <taxon>Pentapetalae</taxon>
        <taxon>rosids</taxon>
        <taxon>fabids</taxon>
        <taxon>Rosales</taxon>
        <taxon>Cannabaceae</taxon>
        <taxon>Trema</taxon>
    </lineage>
</organism>
<dbReference type="AlphaFoldDB" id="A0A2P5ESW6"/>
<sequence>MDGKRKLKERRVIHLDRVGAWTESKRLSLYLYRLKSVYSFPCPGVDGDLNKDGLKTLLTVTKYGPLFWVLLLLEIVFVTEQP</sequence>
<gene>
    <name evidence="1" type="ORF">TorRG33x02_155280</name>
</gene>
<accession>A0A2P5ESW6</accession>
<evidence type="ECO:0000313" key="2">
    <source>
        <dbReference type="Proteomes" id="UP000237000"/>
    </source>
</evidence>